<feature type="domain" description="Glycosyl transferase family 3" evidence="12">
    <location>
        <begin position="73"/>
        <end position="322"/>
    </location>
</feature>
<dbReference type="Proteomes" id="UP000544530">
    <property type="component" value="Unassembled WGS sequence"/>
</dbReference>
<dbReference type="EMBL" id="DABJAN010000004">
    <property type="protein sequence ID" value="HAJ9593802.1"/>
    <property type="molecule type" value="Genomic_DNA"/>
</dbReference>
<evidence type="ECO:0000313" key="37">
    <source>
        <dbReference type="EMBL" id="NYA02436.1"/>
    </source>
</evidence>
<dbReference type="EMBL" id="AALGDA010000003">
    <property type="protein sequence ID" value="ECY9781728.1"/>
    <property type="molecule type" value="Genomic_DNA"/>
</dbReference>
<evidence type="ECO:0000313" key="49">
    <source>
        <dbReference type="Proteomes" id="UP000478682"/>
    </source>
</evidence>
<comment type="function">
    <text evidence="11">Catalyzes the transfer of the phosphoribosyl group of 5-phosphorylribose-1-pyrophosphate (PRPP) to anthranilate to yield N-(5'-phosphoribosyl)-anthranilate (PRA).</text>
</comment>
<dbReference type="GO" id="GO:0005829">
    <property type="term" value="C:cytosol"/>
    <property type="evidence" value="ECO:0007669"/>
    <property type="project" value="TreeGrafter"/>
</dbReference>
<reference evidence="35" key="8">
    <citation type="submission" date="2020-05" db="EMBL/GenBank/DDBJ databases">
        <authorList>
            <consortium name="NCBI Pathogen Detection Project"/>
        </authorList>
    </citation>
    <scope>NUCLEOTIDE SEQUENCE</scope>
    <source>
        <strain evidence="32">09CEB371LM</strain>
        <strain evidence="35">2017-325981-023-01</strain>
        <strain evidence="33">CFIAFB20130012</strain>
        <strain evidence="34">DMG1500109</strain>
    </source>
</reference>
<keyword evidence="5 11" id="KW-0479">Metal-binding</keyword>
<evidence type="ECO:0000259" key="13">
    <source>
        <dbReference type="Pfam" id="PF02885"/>
    </source>
</evidence>
<dbReference type="SUPFAM" id="SSF52418">
    <property type="entry name" value="Nucleoside phosphorylase/phosphoribosyltransferase catalytic domain"/>
    <property type="match status" value="1"/>
</dbReference>
<dbReference type="Proteomes" id="UP000427828">
    <property type="component" value="Unassembled WGS sequence"/>
</dbReference>
<evidence type="ECO:0000313" key="51">
    <source>
        <dbReference type="Proteomes" id="UP000522199"/>
    </source>
</evidence>
<dbReference type="Proteomes" id="UP000840039">
    <property type="component" value="Unassembled WGS sequence"/>
</dbReference>
<dbReference type="FunFam" id="3.40.1030.10:FF:000002">
    <property type="entry name" value="Anthranilate phosphoribosyltransferase"/>
    <property type="match status" value="1"/>
</dbReference>
<name>A0A0B8R3I8_LISMN</name>
<evidence type="ECO:0000313" key="15">
    <source>
        <dbReference type="EMBL" id="EAC7480571.1"/>
    </source>
</evidence>
<dbReference type="SMR" id="A0A0B8R3I8"/>
<dbReference type="InterPro" id="IPR005940">
    <property type="entry name" value="Anthranilate_Pribosyl_Tfrase"/>
</dbReference>
<evidence type="ECO:0000256" key="6">
    <source>
        <dbReference type="ARBA" id="ARBA00022822"/>
    </source>
</evidence>
<dbReference type="Proteomes" id="UP000843503">
    <property type="component" value="Unassembled WGS sequence"/>
</dbReference>
<dbReference type="Proteomes" id="UP000546397">
    <property type="component" value="Unassembled WGS sequence"/>
</dbReference>
<keyword evidence="8 11" id="KW-0057">Aromatic amino acid biosynthesis</keyword>
<evidence type="ECO:0000313" key="20">
    <source>
        <dbReference type="EMBL" id="EAG0867124.1"/>
    </source>
</evidence>
<dbReference type="Proteomes" id="UP000368512">
    <property type="component" value="Unassembled WGS sequence"/>
</dbReference>
<evidence type="ECO:0000313" key="14">
    <source>
        <dbReference type="EMBL" id="EAC5549848.1"/>
    </source>
</evidence>
<dbReference type="InterPro" id="IPR000312">
    <property type="entry name" value="Glycosyl_Trfase_fam3"/>
</dbReference>
<dbReference type="EMBL" id="DAAEEB010000007">
    <property type="protein sequence ID" value="HAA8053665.1"/>
    <property type="molecule type" value="Genomic_DNA"/>
</dbReference>
<dbReference type="Proteomes" id="UP000272537">
    <property type="component" value="Unassembled WGS sequence"/>
</dbReference>
<evidence type="ECO:0000313" key="56">
    <source>
        <dbReference type="Proteomes" id="UP000544530"/>
    </source>
</evidence>
<dbReference type="Proteomes" id="UP000460224">
    <property type="component" value="Unassembled WGS sequence"/>
</dbReference>
<dbReference type="EMBL" id="DAAJZA010000002">
    <property type="protein sequence ID" value="HAC1753905.1"/>
    <property type="molecule type" value="Genomic_DNA"/>
</dbReference>
<evidence type="ECO:0000313" key="46">
    <source>
        <dbReference type="Proteomes" id="UP000427828"/>
    </source>
</evidence>
<dbReference type="EMBL" id="AABBZO010000011">
    <property type="protein sequence ID" value="EAG4462705.1"/>
    <property type="molecule type" value="Genomic_DNA"/>
</dbReference>
<dbReference type="HAMAP" id="MF_00211">
    <property type="entry name" value="TrpD"/>
    <property type="match status" value="1"/>
</dbReference>
<evidence type="ECO:0000256" key="11">
    <source>
        <dbReference type="HAMAP-Rule" id="MF_00211"/>
    </source>
</evidence>
<evidence type="ECO:0000313" key="53">
    <source>
        <dbReference type="Proteomes" id="UP000528151"/>
    </source>
</evidence>
<feature type="binding site" evidence="11">
    <location>
        <position position="224"/>
    </location>
    <ligand>
        <name>Mg(2+)</name>
        <dbReference type="ChEBI" id="CHEBI:18420"/>
        <label>2</label>
    </ligand>
</feature>
<evidence type="ECO:0000256" key="4">
    <source>
        <dbReference type="ARBA" id="ARBA00022679"/>
    </source>
</evidence>
<evidence type="ECO:0000313" key="32">
    <source>
        <dbReference type="EMBL" id="HAA8053665.1"/>
    </source>
</evidence>
<dbReference type="PANTHER" id="PTHR43285:SF2">
    <property type="entry name" value="ANTHRANILATE PHOSPHORIBOSYLTRANSFERASE"/>
    <property type="match status" value="1"/>
</dbReference>
<dbReference type="InterPro" id="IPR035902">
    <property type="entry name" value="Nuc_phospho_transferase"/>
</dbReference>
<evidence type="ECO:0000256" key="2">
    <source>
        <dbReference type="ARBA" id="ARBA00022605"/>
    </source>
</evidence>
<dbReference type="OMA" id="GPMTNPA"/>
<keyword evidence="3 11" id="KW-0328">Glycosyltransferase</keyword>
<feature type="binding site" evidence="11">
    <location>
        <position position="87"/>
    </location>
    <ligand>
        <name>5-phospho-alpha-D-ribose 1-diphosphate</name>
        <dbReference type="ChEBI" id="CHEBI:58017"/>
    </ligand>
</feature>
<evidence type="ECO:0000313" key="48">
    <source>
        <dbReference type="Proteomes" id="UP000467536"/>
    </source>
</evidence>
<evidence type="ECO:0000313" key="30">
    <source>
        <dbReference type="EMBL" id="ECY9781728.1"/>
    </source>
</evidence>
<dbReference type="Proteomes" id="UP000489121">
    <property type="component" value="Unassembled WGS sequence"/>
</dbReference>
<dbReference type="Gene3D" id="1.20.970.10">
    <property type="entry name" value="Transferase, Pyrimidine Nucleoside Phosphorylase, Chain C"/>
    <property type="match status" value="1"/>
</dbReference>
<dbReference type="Proteomes" id="UP000336166">
    <property type="component" value="Unassembled WGS sequence"/>
</dbReference>
<proteinExistence type="inferred from homology"/>
<evidence type="ECO:0000313" key="45">
    <source>
        <dbReference type="Proteomes" id="UP000403352"/>
    </source>
</evidence>
<dbReference type="EMBL" id="AABEKY010000003">
    <property type="protein sequence ID" value="EAG9387019.1"/>
    <property type="molecule type" value="Genomic_DNA"/>
</dbReference>
<comment type="catalytic activity">
    <reaction evidence="9 11">
        <text>N-(5-phospho-beta-D-ribosyl)anthranilate + diphosphate = 5-phospho-alpha-D-ribose 1-diphosphate + anthranilate</text>
        <dbReference type="Rhea" id="RHEA:11768"/>
        <dbReference type="ChEBI" id="CHEBI:16567"/>
        <dbReference type="ChEBI" id="CHEBI:18277"/>
        <dbReference type="ChEBI" id="CHEBI:33019"/>
        <dbReference type="ChEBI" id="CHEBI:58017"/>
        <dbReference type="EC" id="2.4.2.18"/>
    </reaction>
</comment>
<dbReference type="Proteomes" id="UP000379076">
    <property type="component" value="Unassembled WGS sequence"/>
</dbReference>
<dbReference type="Gene3D" id="3.40.1030.10">
    <property type="entry name" value="Nucleoside phosphorylase/phosphoribosyltransferase catalytic domain"/>
    <property type="match status" value="1"/>
</dbReference>
<dbReference type="EMBL" id="AAAIXK010000002">
    <property type="protein sequence ID" value="EAC5549848.1"/>
    <property type="molecule type" value="Genomic_DNA"/>
</dbReference>
<evidence type="ECO:0000313" key="41">
    <source>
        <dbReference type="Proteomes" id="UP000358545"/>
    </source>
</evidence>
<dbReference type="Proteomes" id="UP000467536">
    <property type="component" value="Unassembled WGS sequence"/>
</dbReference>
<evidence type="ECO:0000313" key="42">
    <source>
        <dbReference type="Proteomes" id="UP000365297"/>
    </source>
</evidence>
<accession>A0A0B8R3I8</accession>
<evidence type="ECO:0000256" key="7">
    <source>
        <dbReference type="ARBA" id="ARBA00022842"/>
    </source>
</evidence>
<dbReference type="InterPro" id="IPR017459">
    <property type="entry name" value="Glycosyl_Trfase_fam3_N_dom"/>
</dbReference>
<comment type="subunit">
    <text evidence="11">Homodimer.</text>
</comment>
<comment type="caution">
    <text evidence="26">The sequence shown here is derived from an EMBL/GenBank/DDBJ whole genome shotgun (WGS) entry which is preliminary data.</text>
</comment>
<feature type="binding site" evidence="11">
    <location>
        <position position="91"/>
    </location>
    <ligand>
        <name>Mg(2+)</name>
        <dbReference type="ChEBI" id="CHEBI:18420"/>
        <label>1</label>
    </ligand>
</feature>
<evidence type="ECO:0000313" key="52">
    <source>
        <dbReference type="Proteomes" id="UP000527632"/>
    </source>
</evidence>
<feature type="binding site" evidence="11">
    <location>
        <begin position="82"/>
        <end position="83"/>
    </location>
    <ligand>
        <name>5-phospho-alpha-D-ribose 1-diphosphate</name>
        <dbReference type="ChEBI" id="CHEBI:58017"/>
    </ligand>
</feature>
<evidence type="ECO:0000313" key="54">
    <source>
        <dbReference type="Proteomes" id="UP000530452"/>
    </source>
</evidence>
<protein>
    <recommendedName>
        <fullName evidence="11">Anthranilate phosphoribosyltransferase</fullName>
        <ecNumber evidence="11">2.4.2.18</ecNumber>
    </recommendedName>
</protein>
<dbReference type="RefSeq" id="WP_003726781.1">
    <property type="nucleotide sequence ID" value="NC_021825.2"/>
</dbReference>
<dbReference type="KEGG" id="lmv:Y193_07550"/>
<dbReference type="EMBL" id="AAASLB010000002">
    <property type="protein sequence ID" value="EAE4941182.1"/>
    <property type="molecule type" value="Genomic_DNA"/>
</dbReference>
<dbReference type="InterPro" id="IPR036320">
    <property type="entry name" value="Glycosyl_Trfase_fam3_N_dom_sf"/>
</dbReference>
<reference evidence="37 56" key="9">
    <citation type="submission" date="2020-06" db="EMBL/GenBank/DDBJ databases">
        <title>Two Listeria outbreaks in Switzerland in 2018 and 2020.</title>
        <authorList>
            <person name="Stevens M.J.A."/>
            <person name="Bloemberg G."/>
            <person name="Nusch-Inderbinnen M."/>
            <person name="Stephan R."/>
        </authorList>
    </citation>
    <scope>NUCLEOTIDE SEQUENCE [LARGE SCALE GENOMIC DNA]</scope>
    <source>
        <strain evidence="37 56">N18-0707</strain>
    </source>
</reference>
<feature type="domain" description="Glycosyl transferase family 3 N-terminal" evidence="13">
    <location>
        <begin position="4"/>
        <end position="62"/>
    </location>
</feature>
<dbReference type="EMBL" id="AABFVG010000001">
    <property type="protein sequence ID" value="EAH2280574.1"/>
    <property type="molecule type" value="Genomic_DNA"/>
</dbReference>
<reference evidence="59 60" key="2">
    <citation type="journal article" date="2018" name="Genome Biol.">
        <title>SKESA: strategic k-mer extension for scrupulous assemblies.</title>
        <authorList>
            <person name="Souvorov A."/>
            <person name="Agarwala R."/>
            <person name="Lipman D.J."/>
        </authorList>
    </citation>
    <scope>NUCLEOTIDE SEQUENCE [LARGE SCALE GENOMIC DNA]</scope>
    <source>
        <strain evidence="32">09CEB371LM</strain>
        <strain evidence="35">2017-325981-023-01</strain>
        <strain evidence="33 59">CFIAFB20130012</strain>
        <strain evidence="34 61">DMG1500109</strain>
    </source>
</reference>
<evidence type="ECO:0000313" key="43">
    <source>
        <dbReference type="Proteomes" id="UP000368512"/>
    </source>
</evidence>
<evidence type="ECO:0000313" key="31">
    <source>
        <dbReference type="EMBL" id="EDO0986161.1"/>
    </source>
</evidence>
<evidence type="ECO:0000313" key="25">
    <source>
        <dbReference type="EMBL" id="EAG9519082.1"/>
    </source>
</evidence>
<evidence type="ECO:0000313" key="26">
    <source>
        <dbReference type="EMBL" id="EAH2280574.1"/>
    </source>
</evidence>
<evidence type="ECO:0000313" key="24">
    <source>
        <dbReference type="EMBL" id="EAG9387019.1"/>
    </source>
</evidence>
<dbReference type="UniPathway" id="UPA00035">
    <property type="reaction ID" value="UER00041"/>
</dbReference>
<evidence type="ECO:0000313" key="23">
    <source>
        <dbReference type="EMBL" id="EAG6989530.1"/>
    </source>
</evidence>
<dbReference type="EMBL" id="AAAJWF010000004">
    <property type="protein sequence ID" value="EAC7480571.1"/>
    <property type="molecule type" value="Genomic_DNA"/>
</dbReference>
<keyword evidence="4 11" id="KW-0808">Transferase</keyword>
<feature type="binding site" evidence="11">
    <location>
        <position position="165"/>
    </location>
    <ligand>
        <name>anthranilate</name>
        <dbReference type="ChEBI" id="CHEBI:16567"/>
        <label>2</label>
    </ligand>
</feature>
<evidence type="ECO:0000256" key="9">
    <source>
        <dbReference type="ARBA" id="ARBA00052328"/>
    </source>
</evidence>
<reference evidence="40 41" key="4">
    <citation type="submission" date="2018-06" db="EMBL/GenBank/DDBJ databases">
        <authorList>
            <consortium name="PulseNet: The National Subtyping Network for Foodborne Disease Surveillance"/>
            <person name="Tarr C.L."/>
            <person name="Trees E."/>
            <person name="Katz L.S."/>
            <person name="Carleton-Romer H.A."/>
            <person name="Stroika S."/>
            <person name="Kucerova Z."/>
            <person name="Roache K.F."/>
            <person name="Sabol A.L."/>
            <person name="Besser J."/>
            <person name="Gerner-Smidt P."/>
        </authorList>
    </citation>
    <scope>NUCLEOTIDE SEQUENCE [LARGE SCALE GENOMIC DNA]</scope>
    <source>
        <strain evidence="18 40">PNUSAL000134</strain>
        <strain evidence="20 41">PNUSAL002180</strain>
        <strain evidence="21 49">PNUSAL002298</strain>
        <strain evidence="30 50">PNUSAL005692</strain>
    </source>
</reference>
<dbReference type="EMBL" id="DAAIHR010000014">
    <property type="protein sequence ID" value="HAB8399439.1"/>
    <property type="molecule type" value="Genomic_DNA"/>
</dbReference>
<evidence type="ECO:0000259" key="12">
    <source>
        <dbReference type="Pfam" id="PF00591"/>
    </source>
</evidence>
<evidence type="ECO:0000256" key="10">
    <source>
        <dbReference type="ARBA" id="ARBA00061188"/>
    </source>
</evidence>
<gene>
    <name evidence="11 26" type="primary">trpD</name>
    <name evidence="38" type="synonym">trpd2</name>
    <name evidence="20" type="ORF">A8L61_07480</name>
    <name evidence="23" type="ORF">AB917_02905</name>
    <name evidence="17" type="ORF">ART25_06050</name>
    <name evidence="14" type="ORF">ARY78_05290</name>
    <name evidence="21" type="ORF">BB997_06685</name>
    <name evidence="29" type="ORF">BCZ19_04245</name>
    <name evidence="22" type="ORF">CA369_10435</name>
    <name evidence="24" type="ORF">CW845_05935</name>
    <name evidence="26" type="ORF">D4920_00680</name>
    <name evidence="25" type="ORF">D4B11_04820</name>
    <name evidence="27" type="ORF">D5N24_02650</name>
    <name evidence="36" type="ORF">DCK61_08770</name>
    <name evidence="15" type="ORF">DQ70_07730</name>
    <name evidence="38" type="ORF">DYZ80_01725</name>
    <name evidence="19" type="ORF">E1W56_03910</name>
    <name evidence="28" type="ORF">E5F58_08535</name>
    <name evidence="30" type="ORF">F6515_01840</name>
    <name evidence="31" type="ORF">FV747_09145</name>
    <name evidence="32" type="ORF">GHH22_10900</name>
    <name evidence="34" type="ORF">GI949_02885</name>
    <name evidence="33" type="ORF">GYR60_12995</name>
    <name evidence="35" type="ORF">HQN34_002026</name>
    <name evidence="37" type="ORF">HZJ64_11360</name>
    <name evidence="16" type="ORF">QD52_07020</name>
    <name evidence="18" type="ORF">Y261_08380</name>
</gene>
<keyword evidence="7 11" id="KW-0460">Magnesium</keyword>
<comment type="caution">
    <text evidence="11">Lacks conserved residue(s) required for the propagation of feature annotation.</text>
</comment>
<evidence type="ECO:0000313" key="59">
    <source>
        <dbReference type="Proteomes" id="UP000840197"/>
    </source>
</evidence>
<dbReference type="Proteomes" id="UP000530452">
    <property type="component" value="Unassembled WGS sequence"/>
</dbReference>
<comment type="similarity">
    <text evidence="10">In the C-terminal section; belongs to the anthranilate phosphoribosyltransferase family.</text>
</comment>
<dbReference type="Proteomes" id="UP000840197">
    <property type="component" value="Unassembled WGS sequence"/>
</dbReference>
<evidence type="ECO:0000313" key="33">
    <source>
        <dbReference type="EMBL" id="HAB8399439.1"/>
    </source>
</evidence>
<keyword evidence="6 11" id="KW-0822">Tryptophan biosynthesis</keyword>
<evidence type="ECO:0000313" key="60">
    <source>
        <dbReference type="Proteomes" id="UP000843503"/>
    </source>
</evidence>
<dbReference type="Proteomes" id="UP000533021">
    <property type="component" value="Unassembled WGS sequence"/>
</dbReference>
<evidence type="ECO:0000313" key="35">
    <source>
        <dbReference type="EMBL" id="HAJ9593802.1"/>
    </source>
</evidence>
<reference evidence="36 47" key="3">
    <citation type="submission" date="2018-04" db="EMBL/GenBank/DDBJ databases">
        <title>Genome Analysis of a Prevalent Clone of Listeria monocytogenes Sequence Type 87 in China.</title>
        <authorList>
            <person name="Wang Y."/>
        </authorList>
    </citation>
    <scope>NUCLEOTIDE SEQUENCE [LARGE SCALE GENOMIC DNA]</scope>
    <source>
        <strain evidence="36 47">ICDC_LM1523</strain>
    </source>
</reference>
<dbReference type="EMBL" id="AANEHK010000007">
    <property type="protein sequence ID" value="EDO0986161.1"/>
    <property type="molecule type" value="Genomic_DNA"/>
</dbReference>
<evidence type="ECO:0000256" key="3">
    <source>
        <dbReference type="ARBA" id="ARBA00022676"/>
    </source>
</evidence>
<evidence type="ECO:0000313" key="58">
    <source>
        <dbReference type="Proteomes" id="UP000548278"/>
    </source>
</evidence>
<evidence type="ECO:0000313" key="61">
    <source>
        <dbReference type="Proteomes" id="UP000843775"/>
    </source>
</evidence>
<dbReference type="Proteomes" id="UP000358545">
    <property type="component" value="Unassembled WGS sequence"/>
</dbReference>
<dbReference type="Proteomes" id="UP000478682">
    <property type="component" value="Unassembled WGS sequence"/>
</dbReference>
<reference evidence="54 55" key="7">
    <citation type="submission" date="2019-04" db="EMBL/GenBank/DDBJ databases">
        <authorList>
            <person name="Ashton P.M."/>
            <person name="Dallman T."/>
            <person name="Nair S."/>
            <person name="De Pinna E."/>
            <person name="Peters T."/>
            <person name="Grant K."/>
        </authorList>
    </citation>
    <scope>NUCLEOTIDE SEQUENCE [LARGE SCALE GENOMIC DNA]</scope>
    <source>
        <strain evidence="26 55">282333</strain>
        <strain evidence="27 54">282352</strain>
        <strain evidence="25 57">289003</strain>
        <strain evidence="31 48">788324</strain>
        <strain evidence="19">RL15000286</strain>
    </source>
</reference>
<dbReference type="Proteomes" id="UP000527632">
    <property type="component" value="Unassembled WGS sequence"/>
</dbReference>
<evidence type="ECO:0000313" key="55">
    <source>
        <dbReference type="Proteomes" id="UP000533021"/>
    </source>
</evidence>
<dbReference type="GO" id="GO:0000162">
    <property type="term" value="P:L-tryptophan biosynthetic process"/>
    <property type="evidence" value="ECO:0007669"/>
    <property type="project" value="UniProtKB-UniRule"/>
</dbReference>
<dbReference type="PANTHER" id="PTHR43285">
    <property type="entry name" value="ANTHRANILATE PHOSPHORIBOSYLTRANSFERASE"/>
    <property type="match status" value="1"/>
</dbReference>
<feature type="binding site" evidence="11">
    <location>
        <position position="79"/>
    </location>
    <ligand>
        <name>anthranilate</name>
        <dbReference type="ChEBI" id="CHEBI:16567"/>
        <label>1</label>
    </ligand>
</feature>
<evidence type="ECO:0000313" key="16">
    <source>
        <dbReference type="EMBL" id="EAD1184818.1"/>
    </source>
</evidence>
<keyword evidence="2 11" id="KW-0028">Amino-acid biosynthesis</keyword>
<evidence type="ECO:0000313" key="40">
    <source>
        <dbReference type="Proteomes" id="UP000336166"/>
    </source>
</evidence>
<evidence type="ECO:0000256" key="1">
    <source>
        <dbReference type="ARBA" id="ARBA00004907"/>
    </source>
</evidence>
<dbReference type="EMBL" id="AABDGJ010000002">
    <property type="protein sequence ID" value="EAG6989530.1"/>
    <property type="molecule type" value="Genomic_DNA"/>
</dbReference>
<evidence type="ECO:0000256" key="8">
    <source>
        <dbReference type="ARBA" id="ARBA00023141"/>
    </source>
</evidence>
<dbReference type="FunFam" id="1.20.970.10:FF:000014">
    <property type="entry name" value="Anthranilate phosphoribosyltransferase"/>
    <property type="match status" value="1"/>
</dbReference>
<dbReference type="Pfam" id="PF02885">
    <property type="entry name" value="Glycos_trans_3N"/>
    <property type="match status" value="1"/>
</dbReference>
<comment type="cofactor">
    <cofactor evidence="11">
        <name>Mg(2+)</name>
        <dbReference type="ChEBI" id="CHEBI:18420"/>
    </cofactor>
    <text evidence="11">Binds 2 magnesium ions per monomer.</text>
</comment>
<evidence type="ECO:0000313" key="38">
    <source>
        <dbReference type="EMBL" id="RKA08532.1"/>
    </source>
</evidence>
<evidence type="ECO:0000256" key="5">
    <source>
        <dbReference type="ARBA" id="ARBA00022723"/>
    </source>
</evidence>
<dbReference type="EMBL" id="AABATR010000003">
    <property type="protein sequence ID" value="EAG1893281.1"/>
    <property type="molecule type" value="Genomic_DNA"/>
</dbReference>
<dbReference type="EMBL" id="QDAY01000003">
    <property type="protein sequence ID" value="KAA9448952.1"/>
    <property type="molecule type" value="Genomic_DNA"/>
</dbReference>
<evidence type="ECO:0000313" key="17">
    <source>
        <dbReference type="EMBL" id="EAE1338460.1"/>
    </source>
</evidence>
<evidence type="ECO:0000313" key="34">
    <source>
        <dbReference type="EMBL" id="HAC1753905.1"/>
    </source>
</evidence>
<dbReference type="EMBL" id="AABEMN010000005">
    <property type="protein sequence ID" value="EAG9519082.1"/>
    <property type="molecule type" value="Genomic_DNA"/>
</dbReference>
<evidence type="ECO:0000313" key="50">
    <source>
        <dbReference type="Proteomes" id="UP000489121"/>
    </source>
</evidence>
<dbReference type="EMBL" id="JACAVN010000007">
    <property type="protein sequence ID" value="NYA02436.1"/>
    <property type="molecule type" value="Genomic_DNA"/>
</dbReference>
<dbReference type="EMBL" id="AABAGT010000009">
    <property type="protein sequence ID" value="EAG0867124.1"/>
    <property type="molecule type" value="Genomic_DNA"/>
</dbReference>
<dbReference type="AlphaFoldDB" id="A0A0B8R3I8"/>
<evidence type="ECO:0000313" key="22">
    <source>
        <dbReference type="EMBL" id="EAG4462705.1"/>
    </source>
</evidence>
<comment type="similarity">
    <text evidence="11">Belongs to the anthranilate phosphoribosyltransferase family.</text>
</comment>
<evidence type="ECO:0000313" key="44">
    <source>
        <dbReference type="Proteomes" id="UP000379076"/>
    </source>
</evidence>
<dbReference type="Proteomes" id="UP000548278">
    <property type="component" value="Unassembled WGS sequence"/>
</dbReference>
<evidence type="ECO:0000313" key="39">
    <source>
        <dbReference type="Proteomes" id="UP000272537"/>
    </source>
</evidence>
<dbReference type="NCBIfam" id="TIGR01245">
    <property type="entry name" value="trpD"/>
    <property type="match status" value="1"/>
</dbReference>
<dbReference type="Pfam" id="PF00591">
    <property type="entry name" value="Glycos_transf_3"/>
    <property type="match status" value="1"/>
</dbReference>
<feature type="binding site" evidence="11">
    <location>
        <position position="225"/>
    </location>
    <ligand>
        <name>Mg(2+)</name>
        <dbReference type="ChEBI" id="CHEBI:18420"/>
        <label>1</label>
    </ligand>
</feature>
<dbReference type="EMBL" id="AABGHY010000002">
    <property type="protein sequence ID" value="EAH3293284.1"/>
    <property type="molecule type" value="Genomic_DNA"/>
</dbReference>
<dbReference type="GO" id="GO:0004048">
    <property type="term" value="F:anthranilate phosphoribosyltransferase activity"/>
    <property type="evidence" value="ECO:0007669"/>
    <property type="project" value="UniProtKB-UniRule"/>
</dbReference>
<dbReference type="EC" id="2.4.2.18" evidence="11"/>
<dbReference type="EMBL" id="AAAQQZ010000003">
    <property type="protein sequence ID" value="EAE1338460.1"/>
    <property type="molecule type" value="Genomic_DNA"/>
</dbReference>
<feature type="binding site" evidence="11">
    <location>
        <begin position="107"/>
        <end position="115"/>
    </location>
    <ligand>
        <name>5-phospho-alpha-D-ribose 1-diphosphate</name>
        <dbReference type="ChEBI" id="CHEBI:58017"/>
    </ligand>
</feature>
<dbReference type="Proteomes" id="UP000403352">
    <property type="component" value="Unassembled WGS sequence"/>
</dbReference>
<evidence type="ECO:0000313" key="27">
    <source>
        <dbReference type="EMBL" id="EAH3293284.1"/>
    </source>
</evidence>
<dbReference type="EMBL" id="AAAREG010000005">
    <property type="protein sequence ID" value="EAE2354359.1"/>
    <property type="molecule type" value="Genomic_DNA"/>
</dbReference>
<dbReference type="EMBL" id="AABGUK010000003">
    <property type="protein sequence ID" value="EAH4242024.1"/>
    <property type="molecule type" value="Genomic_DNA"/>
</dbReference>
<feature type="binding site" evidence="11">
    <location>
        <position position="119"/>
    </location>
    <ligand>
        <name>5-phospho-alpha-D-ribose 1-diphosphate</name>
        <dbReference type="ChEBI" id="CHEBI:58017"/>
    </ligand>
</feature>
<organism evidence="26 55">
    <name type="scientific">Listeria monocytogenes</name>
    <dbReference type="NCBI Taxonomy" id="1639"/>
    <lineage>
        <taxon>Bacteria</taxon>
        <taxon>Bacillati</taxon>
        <taxon>Bacillota</taxon>
        <taxon>Bacilli</taxon>
        <taxon>Bacillales</taxon>
        <taxon>Listeriaceae</taxon>
        <taxon>Listeria</taxon>
    </lineage>
</organism>
<evidence type="ECO:0000313" key="47">
    <source>
        <dbReference type="Proteomes" id="UP000460224"/>
    </source>
</evidence>
<dbReference type="Proteomes" id="UP000528151">
    <property type="component" value="Unassembled WGS sequence"/>
</dbReference>
<reference evidence="51 58" key="6">
    <citation type="submission" date="2019-04" db="EMBL/GenBank/DDBJ databases">
        <authorList>
            <consortium name="GenomeTrakr network: Whole genome sequencing for foodborne pathogen traceback"/>
        </authorList>
    </citation>
    <scope>NUCLEOTIDE SEQUENCE [LARGE SCALE GENOMIC DNA]</scope>
    <source>
        <strain evidence="23 58">CFSAN004300</strain>
        <strain evidence="24 51">CFSAN072474</strain>
    </source>
</reference>
<feature type="binding site" evidence="11">
    <location>
        <position position="225"/>
    </location>
    <ligand>
        <name>Mg(2+)</name>
        <dbReference type="ChEBI" id="CHEBI:18420"/>
        <label>2</label>
    </ligand>
</feature>
<evidence type="ECO:0000313" key="36">
    <source>
        <dbReference type="EMBL" id="KAA9448952.1"/>
    </source>
</evidence>
<evidence type="ECO:0000313" key="21">
    <source>
        <dbReference type="EMBL" id="EAG1893281.1"/>
    </source>
</evidence>
<dbReference type="EMBL" id="QXLS01000003">
    <property type="protein sequence ID" value="RKA08532.1"/>
    <property type="molecule type" value="Genomic_DNA"/>
</dbReference>
<dbReference type="Proteomes" id="UP000843775">
    <property type="component" value="Unassembled WGS sequence"/>
</dbReference>
<reference evidence="38 39" key="1">
    <citation type="journal article" date="2018" name="BMC Genomics">
        <title>Genes significantly associated with lineage II food isolates of Listeria monocytogenes.</title>
        <authorList>
            <person name="Pirone-Davies C."/>
            <person name="Chen Y."/>
            <person name="Pightling A."/>
            <person name="Ryan G."/>
            <person name="Wang Y."/>
            <person name="Yao K."/>
            <person name="Hoffmann M."/>
            <person name="Allard M.W."/>
        </authorList>
    </citation>
    <scope>NUCLEOTIDE SEQUENCE [LARGE SCALE GENOMIC DNA]</scope>
    <source>
        <strain evidence="38 39">PNUSAL000550</strain>
    </source>
</reference>
<evidence type="ECO:0000313" key="57">
    <source>
        <dbReference type="Proteomes" id="UP000546397"/>
    </source>
</evidence>
<evidence type="ECO:0000313" key="28">
    <source>
        <dbReference type="EMBL" id="EAH4242024.1"/>
    </source>
</evidence>
<dbReference type="SUPFAM" id="SSF47648">
    <property type="entry name" value="Nucleoside phosphorylase/phosphoribosyltransferase N-terminal domain"/>
    <property type="match status" value="1"/>
</dbReference>
<evidence type="ECO:0000313" key="19">
    <source>
        <dbReference type="EMBL" id="EAE4941182.1"/>
    </source>
</evidence>
<evidence type="ECO:0000313" key="18">
    <source>
        <dbReference type="EMBL" id="EAE2354359.1"/>
    </source>
</evidence>
<dbReference type="GO" id="GO:0000287">
    <property type="term" value="F:magnesium ion binding"/>
    <property type="evidence" value="ECO:0007669"/>
    <property type="project" value="UniProtKB-UniRule"/>
</dbReference>
<dbReference type="EMBL" id="AAALRN010000003">
    <property type="protein sequence ID" value="EAD1184818.1"/>
    <property type="molecule type" value="Genomic_DNA"/>
</dbReference>
<feature type="binding site" evidence="11">
    <location>
        <begin position="89"/>
        <end position="92"/>
    </location>
    <ligand>
        <name>5-phospho-alpha-D-ribose 1-diphosphate</name>
        <dbReference type="ChEBI" id="CHEBI:58017"/>
    </ligand>
</feature>
<dbReference type="Proteomes" id="UP000393182">
    <property type="component" value="Unassembled WGS sequence"/>
</dbReference>
<dbReference type="KEGG" id="lmok:CQ02_08350"/>
<feature type="binding site" evidence="11">
    <location>
        <position position="110"/>
    </location>
    <ligand>
        <name>anthranilate</name>
        <dbReference type="ChEBI" id="CHEBI:16567"/>
        <label>1</label>
    </ligand>
</feature>
<comment type="pathway">
    <text evidence="1 11">Amino-acid biosynthesis; L-tryptophan biosynthesis; L-tryptophan from chorismate: step 2/5.</text>
</comment>
<evidence type="ECO:0000313" key="29">
    <source>
        <dbReference type="EMBL" id="ECX6923868.1"/>
    </source>
</evidence>
<feature type="binding site" evidence="11">
    <location>
        <position position="79"/>
    </location>
    <ligand>
        <name>5-phospho-alpha-D-ribose 1-diphosphate</name>
        <dbReference type="ChEBI" id="CHEBI:58017"/>
    </ligand>
</feature>
<reference evidence="42 43" key="5">
    <citation type="submission" date="2018-06" db="EMBL/GenBank/DDBJ databases">
        <authorList>
            <consortium name="GenomeTrakr: Next Generation Sequencing Network for Food Pathogen Tracability"/>
        </authorList>
    </citation>
    <scope>NUCLEOTIDE SEQUENCE [LARGE SCALE GENOMIC DNA]</scope>
    <source>
        <strain evidence="15 43">CFSAN008042</strain>
        <strain evidence="22 53">CFSAN063727</strain>
        <strain evidence="17 44">FDA00006494</strain>
        <strain evidence="14 42">FDA00007096</strain>
        <strain evidence="16 45">FDA00008584</strain>
        <strain evidence="29 46">FLAG-51482A</strain>
        <strain evidence="28 52">LS1344</strain>
    </source>
</reference>
<dbReference type="EMBL" id="AALAQH010000002">
    <property type="protein sequence ID" value="ECX6923868.1"/>
    <property type="molecule type" value="Genomic_DNA"/>
</dbReference>
<dbReference type="Proteomes" id="UP000365297">
    <property type="component" value="Unassembled WGS sequence"/>
</dbReference>
<dbReference type="Proteomes" id="UP000522199">
    <property type="component" value="Unassembled WGS sequence"/>
</dbReference>
<sequence length="339" mass="36698">MEILLQKVYDQENLSKEEMTMIATEIFEGRLSKTKIAAFLMALKVKGETAEEMAGIAQAMQRVAIQVAFPAGTAMDNCGTGGDKSNSFNISTTSAFVLAAAGIPVAKHGNRSISSRSGSADVCQELGIDINMRPEDMTYLLEKVGIAFLFAPHVHPNMKYVMDVRKELGTPTIFNLIGPLTNPVHLETQLMGIYRRDLLEQTAEVLGQLGRKRAVVLNGAGFMDEASLAGENHYALYENGEVHLYTLRPEDVGLTSYPLEAITGGEAKENAAILRSVLDGEPGAYLDTVLLNAGFGLFANGKVTTVQEGVDLARDLIRSGLAKQKLADLITYQKEVLAK</sequence>